<reference evidence="1 2" key="1">
    <citation type="submission" date="2021-05" db="EMBL/GenBank/DDBJ databases">
        <title>Genome Assembly of Synthetic Allotetraploid Brassica napus Reveals Homoeologous Exchanges between Subgenomes.</title>
        <authorList>
            <person name="Davis J.T."/>
        </authorList>
    </citation>
    <scope>NUCLEOTIDE SEQUENCE [LARGE SCALE GENOMIC DNA]</scope>
    <source>
        <strain evidence="2">cv. Da-Ae</strain>
        <tissue evidence="1">Seedling</tissue>
    </source>
</reference>
<sequence length="53" mass="6260">MTNYRFKDSTPTIVESFACNLSVLQRKTRSTRMKIEEVEVSYEKNLQAFRSIL</sequence>
<keyword evidence="2" id="KW-1185">Reference proteome</keyword>
<gene>
    <name evidence="1" type="ORF">HID58_075601</name>
</gene>
<comment type="caution">
    <text evidence="1">The sequence shown here is derived from an EMBL/GenBank/DDBJ whole genome shotgun (WGS) entry which is preliminary data.</text>
</comment>
<evidence type="ECO:0000313" key="1">
    <source>
        <dbReference type="EMBL" id="KAH0868579.1"/>
    </source>
</evidence>
<protein>
    <submittedName>
        <fullName evidence="1">Uncharacterized protein</fullName>
    </submittedName>
</protein>
<name>A0ABQ7YK38_BRANA</name>
<dbReference type="EMBL" id="JAGKQM010000017">
    <property type="protein sequence ID" value="KAH0868579.1"/>
    <property type="molecule type" value="Genomic_DNA"/>
</dbReference>
<dbReference type="Proteomes" id="UP000824890">
    <property type="component" value="Unassembled WGS sequence"/>
</dbReference>
<evidence type="ECO:0000313" key="2">
    <source>
        <dbReference type="Proteomes" id="UP000824890"/>
    </source>
</evidence>
<proteinExistence type="predicted"/>
<organism evidence="1 2">
    <name type="scientific">Brassica napus</name>
    <name type="common">Rape</name>
    <dbReference type="NCBI Taxonomy" id="3708"/>
    <lineage>
        <taxon>Eukaryota</taxon>
        <taxon>Viridiplantae</taxon>
        <taxon>Streptophyta</taxon>
        <taxon>Embryophyta</taxon>
        <taxon>Tracheophyta</taxon>
        <taxon>Spermatophyta</taxon>
        <taxon>Magnoliopsida</taxon>
        <taxon>eudicotyledons</taxon>
        <taxon>Gunneridae</taxon>
        <taxon>Pentapetalae</taxon>
        <taxon>rosids</taxon>
        <taxon>malvids</taxon>
        <taxon>Brassicales</taxon>
        <taxon>Brassicaceae</taxon>
        <taxon>Brassiceae</taxon>
        <taxon>Brassica</taxon>
    </lineage>
</organism>
<accession>A0ABQ7YK38</accession>
<feature type="non-terminal residue" evidence="1">
    <location>
        <position position="53"/>
    </location>
</feature>